<reference evidence="1 2" key="1">
    <citation type="submission" date="2023-12" db="EMBL/GenBank/DDBJ databases">
        <title>Baltic Sea Cyanobacteria.</title>
        <authorList>
            <person name="Delbaje E."/>
            <person name="Fewer D.P."/>
            <person name="Shishido T.K."/>
        </authorList>
    </citation>
    <scope>NUCLEOTIDE SEQUENCE [LARGE SCALE GENOMIC DNA]</scope>
    <source>
        <strain evidence="1 2">UHCC 0281</strain>
    </source>
</reference>
<accession>A0ABU5STQ2</accession>
<evidence type="ECO:0000313" key="1">
    <source>
        <dbReference type="EMBL" id="MEA5441886.1"/>
    </source>
</evidence>
<dbReference type="PANTHER" id="PTHR41244:SF1">
    <property type="entry name" value="GLYCOSYLTRANSFERASE"/>
    <property type="match status" value="1"/>
</dbReference>
<comment type="caution">
    <text evidence="1">The sequence shown here is derived from an EMBL/GenBank/DDBJ whole genome shotgun (WGS) entry which is preliminary data.</text>
</comment>
<dbReference type="CDD" id="cd11579">
    <property type="entry name" value="Glyco_tran_WbsX"/>
    <property type="match status" value="1"/>
</dbReference>
<dbReference type="EMBL" id="JAYGHY010000009">
    <property type="protein sequence ID" value="MEA5441886.1"/>
    <property type="molecule type" value="Genomic_DNA"/>
</dbReference>
<dbReference type="InterPro" id="IPR032719">
    <property type="entry name" value="WbsX"/>
</dbReference>
<proteinExistence type="predicted"/>
<gene>
    <name evidence="1" type="ORF">VB739_04905</name>
</gene>
<keyword evidence="2" id="KW-1185">Reference proteome</keyword>
<dbReference type="Pfam" id="PF14307">
    <property type="entry name" value="Glyco_tran_WbsX"/>
    <property type="match status" value="1"/>
</dbReference>
<name>A0ABU5STQ2_9CYAN</name>
<dbReference type="PANTHER" id="PTHR41244">
    <property type="entry name" value="RHAMNAN SYNTHESIS F"/>
    <property type="match status" value="1"/>
</dbReference>
<evidence type="ECO:0000313" key="2">
    <source>
        <dbReference type="Proteomes" id="UP001302329"/>
    </source>
</evidence>
<dbReference type="Proteomes" id="UP001302329">
    <property type="component" value="Unassembled WGS sequence"/>
</dbReference>
<sequence length="372" mass="43155">MPFPKAIAFYLPQYHPIPENDAWWGKGFTEWRNVAKARPLFAHHYQPHLPADLGFYDLRLPEARLAQTELARSYGIQGFCYYHYWFNGRRVLQRPFEDVLASGEPDFPFCLCWANENWTRRWDGSDDEILLQQNYCEQDDHDHLISLLEAFRDPRYIRIDDKPLFLVYRTSALPDPARTAAIWRTLARDHGIGDLHLVSVESKESEIRNPHDFGFDAAVEFQPCWPMLESLQGQAPSLRERIKGFLKKESPGKSIHRVVSYPEVCRAALARAVPPYPRFPCVTPSWDNTARRRWGGIVLQDATPERYGQWLRKTVEQLPTRGLPEPVLFINAWNEWAEGNHLEPDQRWGTRYLEETLSALSGGGIQYASCIS</sequence>
<protein>
    <submittedName>
        <fullName evidence="1">Glycoside hydrolase family 99-like domain-containing protein</fullName>
    </submittedName>
</protein>
<organism evidence="1 2">
    <name type="scientific">Cyanobium gracile UHCC 0281</name>
    <dbReference type="NCBI Taxonomy" id="3110309"/>
    <lineage>
        <taxon>Bacteria</taxon>
        <taxon>Bacillati</taxon>
        <taxon>Cyanobacteriota</taxon>
        <taxon>Cyanophyceae</taxon>
        <taxon>Synechococcales</taxon>
        <taxon>Prochlorococcaceae</taxon>
        <taxon>Cyanobium</taxon>
    </lineage>
</organism>
<dbReference type="Gene3D" id="3.20.20.80">
    <property type="entry name" value="Glycosidases"/>
    <property type="match status" value="1"/>
</dbReference>